<dbReference type="GeneID" id="300404899"/>
<evidence type="ECO:0000313" key="2">
    <source>
        <dbReference type="Proteomes" id="UP000366945"/>
    </source>
</evidence>
<dbReference type="EMBL" id="CABPSK010000002">
    <property type="protein sequence ID" value="VVE15530.1"/>
    <property type="molecule type" value="Genomic_DNA"/>
</dbReference>
<organism evidence="1 2">
    <name type="scientific">Pandoraea pneumonica</name>
    <dbReference type="NCBI Taxonomy" id="2508299"/>
    <lineage>
        <taxon>Bacteria</taxon>
        <taxon>Pseudomonadati</taxon>
        <taxon>Pseudomonadota</taxon>
        <taxon>Betaproteobacteria</taxon>
        <taxon>Burkholderiales</taxon>
        <taxon>Burkholderiaceae</taxon>
        <taxon>Pandoraea</taxon>
    </lineage>
</organism>
<proteinExistence type="predicted"/>
<name>A0A5E4VWW6_9BURK</name>
<gene>
    <name evidence="1" type="ORF">PPN31114_02879</name>
</gene>
<sequence length="230" mass="24870">MKQDELERFRSLAFFYACDKLDAKERAWMDQQLAAHPDWQAIVAEEREFASATREAIETSYTERAPLVAFDDLPDATTIAARGQPKGDAATGKRQPLTLAERLRRWWRAPVGRGWAFASVAALALLAGLQTMRLAGLEKLAVPTESASTIRGGGASPAPGVPLLQVIFVETTTIAQIRKTLGDLQLDVVRGPDEDGMLWLAVPAGDPKKALADLKATGLIVYGDVASDGK</sequence>
<accession>A0A5E4VWW6</accession>
<evidence type="ECO:0000313" key="1">
    <source>
        <dbReference type="EMBL" id="VVE15530.1"/>
    </source>
</evidence>
<dbReference type="OrthoDB" id="8942158at2"/>
<reference evidence="1 2" key="1">
    <citation type="submission" date="2019-08" db="EMBL/GenBank/DDBJ databases">
        <authorList>
            <person name="Peeters C."/>
        </authorList>
    </citation>
    <scope>NUCLEOTIDE SEQUENCE [LARGE SCALE GENOMIC DNA]</scope>
    <source>
        <strain evidence="1 2">LMG 31114</strain>
    </source>
</reference>
<dbReference type="Proteomes" id="UP000366945">
    <property type="component" value="Unassembled WGS sequence"/>
</dbReference>
<evidence type="ECO:0008006" key="3">
    <source>
        <dbReference type="Google" id="ProtNLM"/>
    </source>
</evidence>
<keyword evidence="2" id="KW-1185">Reference proteome</keyword>
<dbReference type="RefSeq" id="WP_150680112.1">
    <property type="nucleotide sequence ID" value="NZ_CABPSK010000002.1"/>
</dbReference>
<protein>
    <recommendedName>
        <fullName evidence="3">Anti-sigma factor</fullName>
    </recommendedName>
</protein>
<dbReference type="AlphaFoldDB" id="A0A5E4VWW6"/>